<keyword evidence="3" id="KW-0378">Hydrolase</keyword>
<comment type="caution">
    <text evidence="3">The sequence shown here is derived from an EMBL/GenBank/DDBJ whole genome shotgun (WGS) entry which is preliminary data.</text>
</comment>
<dbReference type="PRINTS" id="PR00111">
    <property type="entry name" value="ABHYDROLASE"/>
</dbReference>
<dbReference type="SUPFAM" id="SSF53474">
    <property type="entry name" value="alpha/beta-Hydrolases"/>
    <property type="match status" value="1"/>
</dbReference>
<proteinExistence type="predicted"/>
<evidence type="ECO:0000256" key="1">
    <source>
        <dbReference type="ARBA" id="ARBA00022559"/>
    </source>
</evidence>
<feature type="domain" description="AB hydrolase-1" evidence="2">
    <location>
        <begin position="25"/>
        <end position="262"/>
    </location>
</feature>
<dbReference type="EMBL" id="JBHSOA010000037">
    <property type="protein sequence ID" value="MFC5853664.1"/>
    <property type="molecule type" value="Genomic_DNA"/>
</dbReference>
<dbReference type="Pfam" id="PF12697">
    <property type="entry name" value="Abhydrolase_6"/>
    <property type="match status" value="1"/>
</dbReference>
<dbReference type="PANTHER" id="PTHR43433:SF5">
    <property type="entry name" value="AB HYDROLASE-1 DOMAIN-CONTAINING PROTEIN"/>
    <property type="match status" value="1"/>
</dbReference>
<dbReference type="InterPro" id="IPR000639">
    <property type="entry name" value="Epox_hydrolase-like"/>
</dbReference>
<keyword evidence="4" id="KW-1185">Reference proteome</keyword>
<dbReference type="PANTHER" id="PTHR43433">
    <property type="entry name" value="HYDROLASE, ALPHA/BETA FOLD FAMILY PROTEIN"/>
    <property type="match status" value="1"/>
</dbReference>
<dbReference type="InterPro" id="IPR000073">
    <property type="entry name" value="AB_hydrolase_1"/>
</dbReference>
<accession>A0ABW1E2K7</accession>
<name>A0ABW1E2K7_9ACTN</name>
<reference evidence="4" key="1">
    <citation type="journal article" date="2019" name="Int. J. Syst. Evol. Microbiol.">
        <title>The Global Catalogue of Microorganisms (GCM) 10K type strain sequencing project: providing services to taxonomists for standard genome sequencing and annotation.</title>
        <authorList>
            <consortium name="The Broad Institute Genomics Platform"/>
            <consortium name="The Broad Institute Genome Sequencing Center for Infectious Disease"/>
            <person name="Wu L."/>
            <person name="Ma J."/>
        </authorList>
    </citation>
    <scope>NUCLEOTIDE SEQUENCE [LARGE SCALE GENOMIC DNA]</scope>
    <source>
        <strain evidence="4">JCM 10411</strain>
    </source>
</reference>
<keyword evidence="1" id="KW-0560">Oxidoreductase</keyword>
<evidence type="ECO:0000259" key="2">
    <source>
        <dbReference type="Pfam" id="PF12697"/>
    </source>
</evidence>
<dbReference type="GO" id="GO:0016787">
    <property type="term" value="F:hydrolase activity"/>
    <property type="evidence" value="ECO:0007669"/>
    <property type="project" value="UniProtKB-KW"/>
</dbReference>
<dbReference type="InterPro" id="IPR050471">
    <property type="entry name" value="AB_hydrolase"/>
</dbReference>
<keyword evidence="1" id="KW-0575">Peroxidase</keyword>
<dbReference type="Gene3D" id="3.40.50.1820">
    <property type="entry name" value="alpha/beta hydrolase"/>
    <property type="match status" value="1"/>
</dbReference>
<sequence length="281" mass="30568">MYIGHIEVEPGVRLHVQDLGEGEPVVLLPGFGMAHETWDGTVQRLTAAGYRAICVDPRGHGLSDRPLSGYDVPRLAQDVAAVLDALGIASATIVGWSFSGQVGFQLAATAPERVRQLVLVCSNAVRTTRSEEFPFGLPASSLLPTLLEGELNGRMTSRREGIANAFASPPDPHLLEWLTTLSMRMPSWAGAAVCVALMETDLVAHVPRVRQPVLQLIGADDKIFSLKGARWLNERLHDATLVPLEGCGHYPMLERPDVFFDALHKFLSRTVHRPAEQVTSG</sequence>
<evidence type="ECO:0000313" key="3">
    <source>
        <dbReference type="EMBL" id="MFC5853664.1"/>
    </source>
</evidence>
<evidence type="ECO:0000313" key="4">
    <source>
        <dbReference type="Proteomes" id="UP001596180"/>
    </source>
</evidence>
<dbReference type="RefSeq" id="WP_381364220.1">
    <property type="nucleotide sequence ID" value="NZ_JBHSOA010000037.1"/>
</dbReference>
<dbReference type="PRINTS" id="PR00412">
    <property type="entry name" value="EPOXHYDRLASE"/>
</dbReference>
<dbReference type="InterPro" id="IPR029058">
    <property type="entry name" value="AB_hydrolase_fold"/>
</dbReference>
<protein>
    <submittedName>
        <fullName evidence="3">Alpha/beta fold hydrolase</fullName>
    </submittedName>
</protein>
<gene>
    <name evidence="3" type="ORF">ACFPZI_18170</name>
</gene>
<organism evidence="3 4">
    <name type="scientific">Streptomyces chlorus</name>
    <dbReference type="NCBI Taxonomy" id="887452"/>
    <lineage>
        <taxon>Bacteria</taxon>
        <taxon>Bacillati</taxon>
        <taxon>Actinomycetota</taxon>
        <taxon>Actinomycetes</taxon>
        <taxon>Kitasatosporales</taxon>
        <taxon>Streptomycetaceae</taxon>
        <taxon>Streptomyces</taxon>
    </lineage>
</organism>
<dbReference type="Proteomes" id="UP001596180">
    <property type="component" value="Unassembled WGS sequence"/>
</dbReference>